<dbReference type="InterPro" id="IPR002885">
    <property type="entry name" value="PPR_rpt"/>
</dbReference>
<proteinExistence type="predicted"/>
<evidence type="ECO:0000313" key="3">
    <source>
        <dbReference type="EMBL" id="OEL19248.1"/>
    </source>
</evidence>
<dbReference type="STRING" id="888268.A0A1E5V2D5"/>
<keyword evidence="1" id="KW-0677">Repeat</keyword>
<dbReference type="NCBIfam" id="TIGR00756">
    <property type="entry name" value="PPR"/>
    <property type="match status" value="1"/>
</dbReference>
<evidence type="ECO:0000256" key="1">
    <source>
        <dbReference type="ARBA" id="ARBA00022737"/>
    </source>
</evidence>
<comment type="caution">
    <text evidence="3">The sequence shown here is derived from an EMBL/GenBank/DDBJ whole genome shotgun (WGS) entry which is preliminary data.</text>
</comment>
<dbReference type="Gene3D" id="1.25.40.10">
    <property type="entry name" value="Tetratricopeptide repeat domain"/>
    <property type="match status" value="1"/>
</dbReference>
<organism evidence="3 4">
    <name type="scientific">Dichanthelium oligosanthes</name>
    <dbReference type="NCBI Taxonomy" id="888268"/>
    <lineage>
        <taxon>Eukaryota</taxon>
        <taxon>Viridiplantae</taxon>
        <taxon>Streptophyta</taxon>
        <taxon>Embryophyta</taxon>
        <taxon>Tracheophyta</taxon>
        <taxon>Spermatophyta</taxon>
        <taxon>Magnoliopsida</taxon>
        <taxon>Liliopsida</taxon>
        <taxon>Poales</taxon>
        <taxon>Poaceae</taxon>
        <taxon>PACMAD clade</taxon>
        <taxon>Panicoideae</taxon>
        <taxon>Panicodae</taxon>
        <taxon>Paniceae</taxon>
        <taxon>Dichantheliinae</taxon>
        <taxon>Dichanthelium</taxon>
    </lineage>
</organism>
<dbReference type="Pfam" id="PF01535">
    <property type="entry name" value="PPR"/>
    <property type="match status" value="2"/>
</dbReference>
<evidence type="ECO:0000313" key="4">
    <source>
        <dbReference type="Proteomes" id="UP000095767"/>
    </source>
</evidence>
<dbReference type="InterPro" id="IPR011990">
    <property type="entry name" value="TPR-like_helical_dom_sf"/>
</dbReference>
<sequence length="64" mass="6960">LAAAGHVEDALKLFDEMSEAETQPMPVTFAIMVRVLARAGMTERLLEMIGVTAPLLIRGLTCLF</sequence>
<evidence type="ECO:0000256" key="2">
    <source>
        <dbReference type="ARBA" id="ARBA00022946"/>
    </source>
</evidence>
<keyword evidence="4" id="KW-1185">Reference proteome</keyword>
<dbReference type="AlphaFoldDB" id="A0A1E5V2D5"/>
<dbReference type="EMBL" id="LWDX02054195">
    <property type="protein sequence ID" value="OEL19248.1"/>
    <property type="molecule type" value="Genomic_DNA"/>
</dbReference>
<dbReference type="Proteomes" id="UP000095767">
    <property type="component" value="Unassembled WGS sequence"/>
</dbReference>
<feature type="non-terminal residue" evidence="3">
    <location>
        <position position="1"/>
    </location>
</feature>
<gene>
    <name evidence="3" type="ORF">BAE44_0019732</name>
</gene>
<accession>A0A1E5V2D5</accession>
<protein>
    <recommendedName>
        <fullName evidence="5">Pentatricopeptide repeat-containing protein</fullName>
    </recommendedName>
</protein>
<keyword evidence="2" id="KW-0809">Transit peptide</keyword>
<evidence type="ECO:0008006" key="5">
    <source>
        <dbReference type="Google" id="ProtNLM"/>
    </source>
</evidence>
<name>A0A1E5V2D5_9POAL</name>
<reference evidence="3 4" key="1">
    <citation type="submission" date="2016-09" db="EMBL/GenBank/DDBJ databases">
        <title>The draft genome of Dichanthelium oligosanthes: A C3 panicoid grass species.</title>
        <authorList>
            <person name="Studer A.J."/>
            <person name="Schnable J.C."/>
            <person name="Brutnell T.P."/>
        </authorList>
    </citation>
    <scope>NUCLEOTIDE SEQUENCE [LARGE SCALE GENOMIC DNA]</scope>
    <source>
        <strain evidence="4">cv. Kellogg 1175</strain>
        <tissue evidence="3">Leaf</tissue>
    </source>
</reference>
<dbReference type="OrthoDB" id="185373at2759"/>